<dbReference type="InterPro" id="IPR005801">
    <property type="entry name" value="ADC_synthase"/>
</dbReference>
<dbReference type="RefSeq" id="WP_168139307.1">
    <property type="nucleotide sequence ID" value="NZ_JAAVJR010000016.1"/>
</dbReference>
<keyword evidence="3" id="KW-1185">Reference proteome</keyword>
<feature type="domain" description="Chorismate-utilising enzyme C-terminal" evidence="1">
    <location>
        <begin position="107"/>
        <end position="267"/>
    </location>
</feature>
<dbReference type="Gene3D" id="3.60.120.10">
    <property type="entry name" value="Anthranilate synthase"/>
    <property type="match status" value="1"/>
</dbReference>
<dbReference type="SUPFAM" id="SSF56322">
    <property type="entry name" value="ADC synthase"/>
    <property type="match status" value="1"/>
</dbReference>
<evidence type="ECO:0000313" key="3">
    <source>
        <dbReference type="Proteomes" id="UP000703674"/>
    </source>
</evidence>
<dbReference type="Pfam" id="PF00425">
    <property type="entry name" value="Chorismate_bind"/>
    <property type="match status" value="3"/>
</dbReference>
<proteinExistence type="predicted"/>
<evidence type="ECO:0000313" key="2">
    <source>
        <dbReference type="EMBL" id="NJW54220.1"/>
    </source>
</evidence>
<dbReference type="PANTHER" id="PTHR42839:SF2">
    <property type="entry name" value="ISOCHORISMATE SYNTHASE ENTC"/>
    <property type="match status" value="1"/>
</dbReference>
<organism evidence="2 3">
    <name type="scientific">Salinimicrobium oceani</name>
    <dbReference type="NCBI Taxonomy" id="2722702"/>
    <lineage>
        <taxon>Bacteria</taxon>
        <taxon>Pseudomonadati</taxon>
        <taxon>Bacteroidota</taxon>
        <taxon>Flavobacteriia</taxon>
        <taxon>Flavobacteriales</taxon>
        <taxon>Flavobacteriaceae</taxon>
        <taxon>Salinimicrobium</taxon>
    </lineage>
</organism>
<dbReference type="PANTHER" id="PTHR42839">
    <property type="entry name" value="ISOCHORISMATE SYNTHASE ENTC"/>
    <property type="match status" value="1"/>
</dbReference>
<feature type="domain" description="Chorismate-utilising enzyme C-terminal" evidence="1">
    <location>
        <begin position="354"/>
        <end position="398"/>
    </location>
</feature>
<dbReference type="Proteomes" id="UP000703674">
    <property type="component" value="Unassembled WGS sequence"/>
</dbReference>
<dbReference type="InterPro" id="IPR015890">
    <property type="entry name" value="Chorismate_C"/>
</dbReference>
<accession>A0ABX1D165</accession>
<gene>
    <name evidence="2" type="ORF">HC175_14980</name>
</gene>
<evidence type="ECO:0000259" key="1">
    <source>
        <dbReference type="Pfam" id="PF00425"/>
    </source>
</evidence>
<sequence>MPEAEFFQKLEAQHSQNLPFVAYRKPVLSGNSGEVKAFLQQDDQLHYSDDFTECGFVFAPFDTSEKAVLFPENASEKLIFEQVISEEAKFSDTSQKGEIPEEKKLTHVKLITKAVEALKAGAMEKVVLSRKEIVALDDPNPLKLFKKLLKIYSTAFVYCWFHPKVGCWLGATPETLLKIEGNRFKTMALAGTQKFSGTMDVEWGEKEQQEQQFVTDSILDDLEKAGVSSSGVESSAAYTTKAGNLLHLRTDISGKIPNSKFSPAAALAKEGQIPKEDSGKAVINRGSAERIISAVHPTPAVCGLPKEKAREFILSEENYDREFYTGFLGELNLQTNVQRSRTRRNVENLAYRAVKKETHLYVNLRCMKIEENKAVLFVGGGITKDSVPEDEWQETVNKAETMKKVLLK</sequence>
<reference evidence="2 3" key="1">
    <citation type="submission" date="2020-03" db="EMBL/GenBank/DDBJ databases">
        <title>Salinimicrobium sp. nov, isolated from SCS.</title>
        <authorList>
            <person name="Cao W.R."/>
        </authorList>
    </citation>
    <scope>NUCLEOTIDE SEQUENCE [LARGE SCALE GENOMIC DNA]</scope>
    <source>
        <strain evidence="3">J15B91</strain>
    </source>
</reference>
<comment type="caution">
    <text evidence="2">The sequence shown here is derived from an EMBL/GenBank/DDBJ whole genome shotgun (WGS) entry which is preliminary data.</text>
</comment>
<dbReference type="EMBL" id="JAAVJR010000016">
    <property type="protein sequence ID" value="NJW54220.1"/>
    <property type="molecule type" value="Genomic_DNA"/>
</dbReference>
<feature type="domain" description="Chorismate-utilising enzyme C-terminal" evidence="1">
    <location>
        <begin position="287"/>
        <end position="337"/>
    </location>
</feature>
<protein>
    <submittedName>
        <fullName evidence="2">Isochorismate synthase</fullName>
    </submittedName>
</protein>
<name>A0ABX1D165_9FLAO</name>